<keyword evidence="3" id="KW-1185">Reference proteome</keyword>
<dbReference type="Proteomes" id="UP000322667">
    <property type="component" value="Chromosome D13"/>
</dbReference>
<keyword evidence="1" id="KW-1133">Transmembrane helix</keyword>
<accession>A0A5D2HWY6</accession>
<reference evidence="2 3" key="1">
    <citation type="submission" date="2019-07" db="EMBL/GenBank/DDBJ databases">
        <title>WGS assembly of Gossypium tomentosum.</title>
        <authorList>
            <person name="Chen Z.J."/>
            <person name="Sreedasyam A."/>
            <person name="Ando A."/>
            <person name="Song Q."/>
            <person name="De L."/>
            <person name="Hulse-Kemp A."/>
            <person name="Ding M."/>
            <person name="Ye W."/>
            <person name="Kirkbride R."/>
            <person name="Jenkins J."/>
            <person name="Plott C."/>
            <person name="Lovell J."/>
            <person name="Lin Y.-M."/>
            <person name="Vaughn R."/>
            <person name="Liu B."/>
            <person name="Li W."/>
            <person name="Simpson S."/>
            <person name="Scheffler B."/>
            <person name="Saski C."/>
            <person name="Grover C."/>
            <person name="Hu G."/>
            <person name="Conover J."/>
            <person name="Carlson J."/>
            <person name="Shu S."/>
            <person name="Boston L."/>
            <person name="Williams M."/>
            <person name="Peterson D."/>
            <person name="Mcgee K."/>
            <person name="Jones D."/>
            <person name="Wendel J."/>
            <person name="Stelly D."/>
            <person name="Grimwood J."/>
            <person name="Schmutz J."/>
        </authorList>
    </citation>
    <scope>NUCLEOTIDE SEQUENCE [LARGE SCALE GENOMIC DNA]</scope>
    <source>
        <strain evidence="2">7179.01</strain>
    </source>
</reference>
<evidence type="ECO:0000313" key="3">
    <source>
        <dbReference type="Proteomes" id="UP000322667"/>
    </source>
</evidence>
<keyword evidence="1" id="KW-0472">Membrane</keyword>
<dbReference type="EMBL" id="CM017635">
    <property type="protein sequence ID" value="TYH34744.1"/>
    <property type="molecule type" value="Genomic_DNA"/>
</dbReference>
<organism evidence="2 3">
    <name type="scientific">Gossypium tomentosum</name>
    <name type="common">Hawaiian cotton</name>
    <name type="synonym">Gossypium sandvicense</name>
    <dbReference type="NCBI Taxonomy" id="34277"/>
    <lineage>
        <taxon>Eukaryota</taxon>
        <taxon>Viridiplantae</taxon>
        <taxon>Streptophyta</taxon>
        <taxon>Embryophyta</taxon>
        <taxon>Tracheophyta</taxon>
        <taxon>Spermatophyta</taxon>
        <taxon>Magnoliopsida</taxon>
        <taxon>eudicotyledons</taxon>
        <taxon>Gunneridae</taxon>
        <taxon>Pentapetalae</taxon>
        <taxon>rosids</taxon>
        <taxon>malvids</taxon>
        <taxon>Malvales</taxon>
        <taxon>Malvaceae</taxon>
        <taxon>Malvoideae</taxon>
        <taxon>Gossypium</taxon>
    </lineage>
</organism>
<protein>
    <submittedName>
        <fullName evidence="2">Uncharacterized protein</fullName>
    </submittedName>
</protein>
<evidence type="ECO:0000313" key="2">
    <source>
        <dbReference type="EMBL" id="TYH34744.1"/>
    </source>
</evidence>
<keyword evidence="1" id="KW-0812">Transmembrane</keyword>
<evidence type="ECO:0000256" key="1">
    <source>
        <dbReference type="SAM" id="Phobius"/>
    </source>
</evidence>
<gene>
    <name evidence="2" type="ORF">ES332_D13G146000v1</name>
</gene>
<feature type="transmembrane region" description="Helical" evidence="1">
    <location>
        <begin position="35"/>
        <end position="51"/>
    </location>
</feature>
<name>A0A5D2HWY6_GOSTO</name>
<sequence length="67" mass="7472">MVTAVCFGLGLDLGLGQYLGLMGYLGLLLDKNCKWFWAAVIWPVILFGFLARPKLAYYNCPSLLVIM</sequence>
<proteinExistence type="predicted"/>
<dbReference type="AlphaFoldDB" id="A0A5D2HWY6"/>